<feature type="non-terminal residue" evidence="10">
    <location>
        <position position="500"/>
    </location>
</feature>
<feature type="transmembrane region" description="Helical" evidence="8">
    <location>
        <begin position="360"/>
        <end position="378"/>
    </location>
</feature>
<dbReference type="PROSITE" id="PS50850">
    <property type="entry name" value="MFS"/>
    <property type="match status" value="1"/>
</dbReference>
<feature type="transmembrane region" description="Helical" evidence="8">
    <location>
        <begin position="196"/>
        <end position="218"/>
    </location>
</feature>
<feature type="transmembrane region" description="Helical" evidence="8">
    <location>
        <begin position="398"/>
        <end position="417"/>
    </location>
</feature>
<dbReference type="AlphaFoldDB" id="A0AAV5WK27"/>
<name>A0AAV5WK27_9BILA</name>
<comment type="similarity">
    <text evidence="6">Belongs to the major facilitator superfamily. Spinster (TC 2.A.1.49) family.</text>
</comment>
<feature type="transmembrane region" description="Helical" evidence="8">
    <location>
        <begin position="244"/>
        <end position="266"/>
    </location>
</feature>
<evidence type="ECO:0000256" key="7">
    <source>
        <dbReference type="SAM" id="MobiDB-lite"/>
    </source>
</evidence>
<feature type="region of interest" description="Disordered" evidence="7">
    <location>
        <begin position="1"/>
        <end position="25"/>
    </location>
</feature>
<feature type="transmembrane region" description="Helical" evidence="8">
    <location>
        <begin position="40"/>
        <end position="64"/>
    </location>
</feature>
<keyword evidence="5 8" id="KW-0472">Membrane</keyword>
<proteinExistence type="inferred from homology"/>
<dbReference type="Pfam" id="PF07690">
    <property type="entry name" value="MFS_1"/>
    <property type="match status" value="1"/>
</dbReference>
<evidence type="ECO:0000256" key="5">
    <source>
        <dbReference type="ARBA" id="ARBA00023136"/>
    </source>
</evidence>
<dbReference type="InterPro" id="IPR011701">
    <property type="entry name" value="MFS"/>
</dbReference>
<evidence type="ECO:0000256" key="8">
    <source>
        <dbReference type="SAM" id="Phobius"/>
    </source>
</evidence>
<comment type="subcellular location">
    <subcellularLocation>
        <location evidence="1">Membrane</location>
        <topology evidence="1">Multi-pass membrane protein</topology>
    </subcellularLocation>
</comment>
<sequence length="500" mass="55089">HTSSQSLSAPIPARGDMSLRDKARDGSKTAQQQTASWTDWTLLFCFFLFPTLSMYDGSSIGALLPSLQQYFGTSDSATASLKTFMSLAHSIGLALMWLFGDMLPKRTTFYSAVGLWIVFSFASVVVNENQFWLFVIFRSAQNLFVEIATLSVAVFQADRFKGRMLPLSIMCTQFGIFVGGPISSTVNAFFVSSGNWKVALAIAPTILIPSAILTSFFLKSTESQAANRCASILSSALGMLRSKAYIFLMIGQSLGMFFAMSISFWVPSLTLDAFEAFPNTFAGFSYPAVMSIISNIGVVGTVLSLPMVAYLSKTIESGTGIFRCLPSTDLVMPITVVVVGIVPKLCYFGEITFISVNFPISVVCFFFEGFVNILLGVIMQQMLINLAPAHRRASAISLIRLVEAVVRIPASQLIGWLSDLFHGDETTSESRYYSLRNALLCIWVVYWLTTVFYLLLARYYRQDIAKARESERRHAMQSTPLLSRTSSVISGKYDVISIAS</sequence>
<comment type="caution">
    <text evidence="10">The sequence shown here is derived from an EMBL/GenBank/DDBJ whole genome shotgun (WGS) entry which is preliminary data.</text>
</comment>
<accession>A0AAV5WK27</accession>
<reference evidence="10" key="1">
    <citation type="submission" date="2023-10" db="EMBL/GenBank/DDBJ databases">
        <title>Genome assembly of Pristionchus species.</title>
        <authorList>
            <person name="Yoshida K."/>
            <person name="Sommer R.J."/>
        </authorList>
    </citation>
    <scope>NUCLEOTIDE SEQUENCE</scope>
    <source>
        <strain evidence="10">RS5133</strain>
    </source>
</reference>
<feature type="transmembrane region" description="Helical" evidence="8">
    <location>
        <begin position="84"/>
        <end position="100"/>
    </location>
</feature>
<feature type="transmembrane region" description="Helical" evidence="8">
    <location>
        <begin position="437"/>
        <end position="456"/>
    </location>
</feature>
<evidence type="ECO:0000256" key="2">
    <source>
        <dbReference type="ARBA" id="ARBA00022448"/>
    </source>
</evidence>
<organism evidence="10 11">
    <name type="scientific">Pristionchus fissidentatus</name>
    <dbReference type="NCBI Taxonomy" id="1538716"/>
    <lineage>
        <taxon>Eukaryota</taxon>
        <taxon>Metazoa</taxon>
        <taxon>Ecdysozoa</taxon>
        <taxon>Nematoda</taxon>
        <taxon>Chromadorea</taxon>
        <taxon>Rhabditida</taxon>
        <taxon>Rhabditina</taxon>
        <taxon>Diplogasteromorpha</taxon>
        <taxon>Diplogasteroidea</taxon>
        <taxon>Neodiplogasteridae</taxon>
        <taxon>Pristionchus</taxon>
    </lineage>
</organism>
<dbReference type="GO" id="GO:0022857">
    <property type="term" value="F:transmembrane transporter activity"/>
    <property type="evidence" value="ECO:0007669"/>
    <property type="project" value="InterPro"/>
</dbReference>
<feature type="transmembrane region" description="Helical" evidence="8">
    <location>
        <begin position="167"/>
        <end position="190"/>
    </location>
</feature>
<keyword evidence="4 8" id="KW-1133">Transmembrane helix</keyword>
<dbReference type="GO" id="GO:0016020">
    <property type="term" value="C:membrane"/>
    <property type="evidence" value="ECO:0007669"/>
    <property type="project" value="UniProtKB-SubCell"/>
</dbReference>
<evidence type="ECO:0000256" key="4">
    <source>
        <dbReference type="ARBA" id="ARBA00022989"/>
    </source>
</evidence>
<dbReference type="Gene3D" id="1.20.1250.20">
    <property type="entry name" value="MFS general substrate transporter like domains"/>
    <property type="match status" value="1"/>
</dbReference>
<dbReference type="InterPro" id="IPR044770">
    <property type="entry name" value="MFS_spinster-like"/>
</dbReference>
<feature type="transmembrane region" description="Helical" evidence="8">
    <location>
        <begin position="107"/>
        <end position="125"/>
    </location>
</feature>
<evidence type="ECO:0000256" key="1">
    <source>
        <dbReference type="ARBA" id="ARBA00004141"/>
    </source>
</evidence>
<dbReference type="InterPro" id="IPR036259">
    <property type="entry name" value="MFS_trans_sf"/>
</dbReference>
<feature type="transmembrane region" description="Helical" evidence="8">
    <location>
        <begin position="286"/>
        <end position="309"/>
    </location>
</feature>
<evidence type="ECO:0000256" key="6">
    <source>
        <dbReference type="ARBA" id="ARBA00024338"/>
    </source>
</evidence>
<dbReference type="PANTHER" id="PTHR23505:SF79">
    <property type="entry name" value="PROTEIN SPINSTER"/>
    <property type="match status" value="1"/>
</dbReference>
<dbReference type="InterPro" id="IPR020846">
    <property type="entry name" value="MFS_dom"/>
</dbReference>
<dbReference type="Proteomes" id="UP001432322">
    <property type="component" value="Unassembled WGS sequence"/>
</dbReference>
<gene>
    <name evidence="10" type="ORF">PFISCL1PPCAC_22207</name>
</gene>
<dbReference type="SUPFAM" id="SSF103473">
    <property type="entry name" value="MFS general substrate transporter"/>
    <property type="match status" value="1"/>
</dbReference>
<evidence type="ECO:0000259" key="9">
    <source>
        <dbReference type="PROSITE" id="PS50850"/>
    </source>
</evidence>
<protein>
    <recommendedName>
        <fullName evidence="9">Major facilitator superfamily (MFS) profile domain-containing protein</fullName>
    </recommendedName>
</protein>
<feature type="transmembrane region" description="Helical" evidence="8">
    <location>
        <begin position="330"/>
        <end position="354"/>
    </location>
</feature>
<feature type="domain" description="Major facilitator superfamily (MFS) profile" evidence="9">
    <location>
        <begin position="42"/>
        <end position="461"/>
    </location>
</feature>
<keyword evidence="3 8" id="KW-0812">Transmembrane</keyword>
<feature type="transmembrane region" description="Helical" evidence="8">
    <location>
        <begin position="131"/>
        <end position="155"/>
    </location>
</feature>
<dbReference type="EMBL" id="BTSY01000005">
    <property type="protein sequence ID" value="GMT30910.1"/>
    <property type="molecule type" value="Genomic_DNA"/>
</dbReference>
<keyword evidence="2" id="KW-0813">Transport</keyword>
<evidence type="ECO:0000313" key="11">
    <source>
        <dbReference type="Proteomes" id="UP001432322"/>
    </source>
</evidence>
<evidence type="ECO:0000313" key="10">
    <source>
        <dbReference type="EMBL" id="GMT30910.1"/>
    </source>
</evidence>
<dbReference type="PANTHER" id="PTHR23505">
    <property type="entry name" value="SPINSTER"/>
    <property type="match status" value="1"/>
</dbReference>
<feature type="non-terminal residue" evidence="10">
    <location>
        <position position="1"/>
    </location>
</feature>
<evidence type="ECO:0000256" key="3">
    <source>
        <dbReference type="ARBA" id="ARBA00022692"/>
    </source>
</evidence>
<keyword evidence="11" id="KW-1185">Reference proteome</keyword>